<evidence type="ECO:0000313" key="2">
    <source>
        <dbReference type="Proteomes" id="UP001620597"/>
    </source>
</evidence>
<reference evidence="1 2" key="1">
    <citation type="submission" date="2024-03" db="EMBL/GenBank/DDBJ databases">
        <title>High-quality draft genome sequence of Oceanobacter sp. wDCs-4.</title>
        <authorList>
            <person name="Dong C."/>
        </authorList>
    </citation>
    <scope>NUCLEOTIDE SEQUENCE [LARGE SCALE GENOMIC DNA]</scope>
    <source>
        <strain evidence="2">wDCs-4</strain>
    </source>
</reference>
<dbReference type="RefSeq" id="WP_416205701.1">
    <property type="nucleotide sequence ID" value="NZ_JBBKTX010000008.1"/>
</dbReference>
<organism evidence="1 2">
    <name type="scientific">Oceanobacter antarcticus</name>
    <dbReference type="NCBI Taxonomy" id="3133425"/>
    <lineage>
        <taxon>Bacteria</taxon>
        <taxon>Pseudomonadati</taxon>
        <taxon>Pseudomonadota</taxon>
        <taxon>Gammaproteobacteria</taxon>
        <taxon>Oceanospirillales</taxon>
        <taxon>Oceanospirillaceae</taxon>
        <taxon>Oceanobacter</taxon>
    </lineage>
</organism>
<sequence length="356" mass="40163">MSNLPLKVFAGVEALQHIRDHGLQADDIQVVLGASGGPKWLALAAMDRYLLSEWFKHRTEPLHLLGTSAGAWRLSCFAQQDPLAAHRRFLEAYVSQRYSAKPTPLEVAAECRRMLDLALGEQGIAEILEHPFMRYHTLVTRCRGLTASDTRWLQTAGWLGAIGANLLSRKGMRPWIDRVLFHHPEKPPIDYFPHLPARHVTLTAANLRPAILATGAIPLVVAGVRNIVGAPAGTYRDGGITDYQFDLPVLPKTGFVLYPHYFAQAPKGGWFDKRLHWRTASREHYRRTIIVAPSWEFAATLPGGRIPDLDDFYDFDYPQRCLRWEQALAACEALADTLDRIHSQQRWAEIAEPLPW</sequence>
<name>A0ABW8NHL7_9GAMM</name>
<protein>
    <submittedName>
        <fullName evidence="1">Patatin-like phospholipase family protein</fullName>
    </submittedName>
</protein>
<accession>A0ABW8NHL7</accession>
<dbReference type="InterPro" id="IPR016035">
    <property type="entry name" value="Acyl_Trfase/lysoPLipase"/>
</dbReference>
<evidence type="ECO:0000313" key="1">
    <source>
        <dbReference type="EMBL" id="MFK4752424.1"/>
    </source>
</evidence>
<comment type="caution">
    <text evidence="1">The sequence shown here is derived from an EMBL/GenBank/DDBJ whole genome shotgun (WGS) entry which is preliminary data.</text>
</comment>
<keyword evidence="2" id="KW-1185">Reference proteome</keyword>
<gene>
    <name evidence="1" type="ORF">WG929_08385</name>
</gene>
<dbReference type="Proteomes" id="UP001620597">
    <property type="component" value="Unassembled WGS sequence"/>
</dbReference>
<dbReference type="SUPFAM" id="SSF52151">
    <property type="entry name" value="FabD/lysophospholipase-like"/>
    <property type="match status" value="1"/>
</dbReference>
<dbReference type="EMBL" id="JBBKTX010000008">
    <property type="protein sequence ID" value="MFK4752424.1"/>
    <property type="molecule type" value="Genomic_DNA"/>
</dbReference>
<proteinExistence type="predicted"/>